<comment type="caution">
    <text evidence="10">The sequence shown here is derived from an EMBL/GenBank/DDBJ whole genome shotgun (WGS) entry which is preliminary data.</text>
</comment>
<dbReference type="STRING" id="27334.A0A0A2JXX8"/>
<evidence type="ECO:0000256" key="7">
    <source>
        <dbReference type="ARBA" id="ARBA00023033"/>
    </source>
</evidence>
<sequence length="520" mass="59402">MSLAFTLSSLYSERNFYNAIVLLFGVLVVWLYRTWTEQSHIPGPFLSSISNIPRLLWARSGRAHETHIQLHKKYGSLVRLGPNSVSVGDPREISKIYGIRSSFGKSNYYKVLQPISKGKIIQGLFNTQDDQLHRSMKRPIAGIYSMSNLVGFEPYVDSTIGFFLERLEDAQGKAGGRIDLGTWLQWFAFDVMGEITFSKRLGFLDEAKDVDGIMGSIWKMFQYSCWVGQMPWLDKIWVKNPLVSRLLPAKNSPVVTFALERAQERISEKLLHTSDSQDATSSSGYNSQDFMSRFLAARAKDPSIPEWFVTAWTTSNVLAGSDTTAIMLRAIIYFLITNPASLQKLEHELRQARSQDQLSDIVTWKESRNLRYLDACVKEAGRLHPAIGLTLERVVPRGGAKVCGKFFQEGTNIGMNPWVIHRDQEVFGPDADHWNPDRWLDTDAERVTLMENCLLTFGSGSRTCIGKNISYLEIYKLIPTMFARYEIQLWDPKGEWEITNSWLVVQSDFFIKLKRREPHL</sequence>
<keyword evidence="5 9" id="KW-0560">Oxidoreductase</keyword>
<evidence type="ECO:0000256" key="1">
    <source>
        <dbReference type="ARBA" id="ARBA00001971"/>
    </source>
</evidence>
<dbReference type="InterPro" id="IPR002401">
    <property type="entry name" value="Cyt_P450_E_grp-I"/>
</dbReference>
<dbReference type="VEuPathDB" id="FungiDB:PEXP_082800"/>
<keyword evidence="11" id="KW-1185">Reference proteome</keyword>
<dbReference type="FunFam" id="1.10.630.10:FF:000050">
    <property type="entry name" value="Cytochrome P450 monooxygenase"/>
    <property type="match status" value="1"/>
</dbReference>
<dbReference type="InterPro" id="IPR001128">
    <property type="entry name" value="Cyt_P450"/>
</dbReference>
<keyword evidence="4 8" id="KW-0479">Metal-binding</keyword>
<dbReference type="GO" id="GO:0005506">
    <property type="term" value="F:iron ion binding"/>
    <property type="evidence" value="ECO:0007669"/>
    <property type="project" value="InterPro"/>
</dbReference>
<dbReference type="CDD" id="cd11060">
    <property type="entry name" value="CYP57A1-like"/>
    <property type="match status" value="1"/>
</dbReference>
<evidence type="ECO:0000256" key="5">
    <source>
        <dbReference type="ARBA" id="ARBA00023002"/>
    </source>
</evidence>
<proteinExistence type="inferred from homology"/>
<dbReference type="EMBL" id="JQFZ01000094">
    <property type="protein sequence ID" value="KGO59508.1"/>
    <property type="molecule type" value="Genomic_DNA"/>
</dbReference>
<evidence type="ECO:0000256" key="2">
    <source>
        <dbReference type="ARBA" id="ARBA00010617"/>
    </source>
</evidence>
<dbReference type="HOGENOM" id="CLU_001570_14_0_1"/>
<evidence type="ECO:0000256" key="4">
    <source>
        <dbReference type="ARBA" id="ARBA00022723"/>
    </source>
</evidence>
<dbReference type="Proteomes" id="UP000030143">
    <property type="component" value="Unassembled WGS sequence"/>
</dbReference>
<organism evidence="10 11">
    <name type="scientific">Penicillium expansum</name>
    <name type="common">Blue mold rot fungus</name>
    <dbReference type="NCBI Taxonomy" id="27334"/>
    <lineage>
        <taxon>Eukaryota</taxon>
        <taxon>Fungi</taxon>
        <taxon>Dikarya</taxon>
        <taxon>Ascomycota</taxon>
        <taxon>Pezizomycotina</taxon>
        <taxon>Eurotiomycetes</taxon>
        <taxon>Eurotiomycetidae</taxon>
        <taxon>Eurotiales</taxon>
        <taxon>Aspergillaceae</taxon>
        <taxon>Penicillium</taxon>
    </lineage>
</organism>
<dbReference type="InterPro" id="IPR036396">
    <property type="entry name" value="Cyt_P450_sf"/>
</dbReference>
<dbReference type="InterPro" id="IPR017972">
    <property type="entry name" value="Cyt_P450_CS"/>
</dbReference>
<evidence type="ECO:0000256" key="6">
    <source>
        <dbReference type="ARBA" id="ARBA00023004"/>
    </source>
</evidence>
<dbReference type="PRINTS" id="PR00385">
    <property type="entry name" value="P450"/>
</dbReference>
<comment type="similarity">
    <text evidence="2 9">Belongs to the cytochrome P450 family.</text>
</comment>
<dbReference type="PRINTS" id="PR00463">
    <property type="entry name" value="EP450I"/>
</dbReference>
<comment type="cofactor">
    <cofactor evidence="1 8">
        <name>heme</name>
        <dbReference type="ChEBI" id="CHEBI:30413"/>
    </cofactor>
</comment>
<dbReference type="AlphaFoldDB" id="A0A0A2JXX8"/>
<gene>
    <name evidence="10" type="ORF">PEX2_074880</name>
</gene>
<accession>A0A0A2JXX8</accession>
<dbReference type="GeneID" id="27680178"/>
<dbReference type="PROSITE" id="PS00086">
    <property type="entry name" value="CYTOCHROME_P450"/>
    <property type="match status" value="1"/>
</dbReference>
<evidence type="ECO:0000313" key="11">
    <source>
        <dbReference type="Proteomes" id="UP000030143"/>
    </source>
</evidence>
<reference evidence="10 11" key="1">
    <citation type="journal article" date="2015" name="Mol. Plant Microbe Interact.">
        <title>Genome, transcriptome, and functional analyses of Penicillium expansum provide new insights into secondary metabolism and pathogenicity.</title>
        <authorList>
            <person name="Ballester A.R."/>
            <person name="Marcet-Houben M."/>
            <person name="Levin E."/>
            <person name="Sela N."/>
            <person name="Selma-Lazaro C."/>
            <person name="Carmona L."/>
            <person name="Wisniewski M."/>
            <person name="Droby S."/>
            <person name="Gonzalez-Candelas L."/>
            <person name="Gabaldon T."/>
        </authorList>
    </citation>
    <scope>NUCLEOTIDE SEQUENCE [LARGE SCALE GENOMIC DNA]</scope>
    <source>
        <strain evidence="10 11">MD-8</strain>
    </source>
</reference>
<dbReference type="PANTHER" id="PTHR24305">
    <property type="entry name" value="CYTOCHROME P450"/>
    <property type="match status" value="1"/>
</dbReference>
<protein>
    <submittedName>
        <fullName evidence="10">Cytochrome P450</fullName>
    </submittedName>
</protein>
<evidence type="ECO:0000256" key="8">
    <source>
        <dbReference type="PIRSR" id="PIRSR602401-1"/>
    </source>
</evidence>
<keyword evidence="7 9" id="KW-0503">Monooxygenase</keyword>
<evidence type="ECO:0000313" key="10">
    <source>
        <dbReference type="EMBL" id="KGO59508.1"/>
    </source>
</evidence>
<dbReference type="GO" id="GO:0004497">
    <property type="term" value="F:monooxygenase activity"/>
    <property type="evidence" value="ECO:0007669"/>
    <property type="project" value="UniProtKB-KW"/>
</dbReference>
<dbReference type="Pfam" id="PF00067">
    <property type="entry name" value="p450"/>
    <property type="match status" value="1"/>
</dbReference>
<dbReference type="GO" id="GO:0043386">
    <property type="term" value="P:mycotoxin biosynthetic process"/>
    <property type="evidence" value="ECO:0007669"/>
    <property type="project" value="UniProtKB-ARBA"/>
</dbReference>
<name>A0A0A2JXX8_PENEN</name>
<dbReference type="GO" id="GO:0016705">
    <property type="term" value="F:oxidoreductase activity, acting on paired donors, with incorporation or reduction of molecular oxygen"/>
    <property type="evidence" value="ECO:0007669"/>
    <property type="project" value="InterPro"/>
</dbReference>
<keyword evidence="6 8" id="KW-0408">Iron</keyword>
<dbReference type="RefSeq" id="XP_016600678.1">
    <property type="nucleotide sequence ID" value="XM_016744758.1"/>
</dbReference>
<dbReference type="SUPFAM" id="SSF48264">
    <property type="entry name" value="Cytochrome P450"/>
    <property type="match status" value="1"/>
</dbReference>
<evidence type="ECO:0000256" key="3">
    <source>
        <dbReference type="ARBA" id="ARBA00022617"/>
    </source>
</evidence>
<feature type="binding site" description="axial binding residue" evidence="8">
    <location>
        <position position="464"/>
    </location>
    <ligand>
        <name>heme</name>
        <dbReference type="ChEBI" id="CHEBI:30413"/>
    </ligand>
    <ligandPart>
        <name>Fe</name>
        <dbReference type="ChEBI" id="CHEBI:18248"/>
    </ligandPart>
</feature>
<dbReference type="GO" id="GO:0020037">
    <property type="term" value="F:heme binding"/>
    <property type="evidence" value="ECO:0007669"/>
    <property type="project" value="InterPro"/>
</dbReference>
<keyword evidence="3 8" id="KW-0349">Heme</keyword>
<dbReference type="InterPro" id="IPR050121">
    <property type="entry name" value="Cytochrome_P450_monoxygenase"/>
</dbReference>
<evidence type="ECO:0000256" key="9">
    <source>
        <dbReference type="RuleBase" id="RU000461"/>
    </source>
</evidence>
<dbReference type="Gene3D" id="1.10.630.10">
    <property type="entry name" value="Cytochrome P450"/>
    <property type="match status" value="1"/>
</dbReference>
<dbReference type="PANTHER" id="PTHR24305:SF235">
    <property type="entry name" value="CYTOCHROME P450 MONOOXYGENASE APDB-RELATED"/>
    <property type="match status" value="1"/>
</dbReference>